<dbReference type="EMBL" id="LUTY01003095">
    <property type="protein sequence ID" value="OAD18766.1"/>
    <property type="molecule type" value="Genomic_DNA"/>
</dbReference>
<keyword evidence="1" id="KW-0812">Transmembrane</keyword>
<accession>A0A176RST6</accession>
<dbReference type="AlphaFoldDB" id="A0A176RST6"/>
<name>A0A176RST6_9GAMM</name>
<organism evidence="2 3">
    <name type="scientific">Candidatus Thiomargarita nelsonii</name>
    <dbReference type="NCBI Taxonomy" id="1003181"/>
    <lineage>
        <taxon>Bacteria</taxon>
        <taxon>Pseudomonadati</taxon>
        <taxon>Pseudomonadota</taxon>
        <taxon>Gammaproteobacteria</taxon>
        <taxon>Thiotrichales</taxon>
        <taxon>Thiotrichaceae</taxon>
        <taxon>Thiomargarita</taxon>
    </lineage>
</organism>
<feature type="transmembrane region" description="Helical" evidence="1">
    <location>
        <begin position="21"/>
        <end position="49"/>
    </location>
</feature>
<keyword evidence="1" id="KW-0472">Membrane</keyword>
<gene>
    <name evidence="2" type="ORF">THIOM_005632</name>
</gene>
<feature type="transmembrane region" description="Helical" evidence="1">
    <location>
        <begin position="55"/>
        <end position="73"/>
    </location>
</feature>
<sequence length="115" mass="13741">MNKPILLLYLENNFFKAFILLILWSSAVFWLFQQYHITLVILGLLWIGLKHIHNWLTHLIAALIPISLMWILYHTVTQAWWLADDPTFLQSIIEHGIFSHFYQSEMWRSLIFGTN</sequence>
<dbReference type="Proteomes" id="UP000076962">
    <property type="component" value="Unassembled WGS sequence"/>
</dbReference>
<evidence type="ECO:0000256" key="1">
    <source>
        <dbReference type="SAM" id="Phobius"/>
    </source>
</evidence>
<comment type="caution">
    <text evidence="2">The sequence shown here is derived from an EMBL/GenBank/DDBJ whole genome shotgun (WGS) entry which is preliminary data.</text>
</comment>
<reference evidence="2 3" key="1">
    <citation type="submission" date="2016-05" db="EMBL/GenBank/DDBJ databases">
        <title>Single-cell genome of chain-forming Candidatus Thiomargarita nelsonii and comparison to other large sulfur-oxidizing bacteria.</title>
        <authorList>
            <person name="Winkel M."/>
            <person name="Salman V."/>
            <person name="Woyke T."/>
            <person name="Schulz-Vogt H."/>
            <person name="Richter M."/>
            <person name="Flood B."/>
            <person name="Bailey J."/>
            <person name="Amann R."/>
            <person name="Mussmann M."/>
        </authorList>
    </citation>
    <scope>NUCLEOTIDE SEQUENCE [LARGE SCALE GENOMIC DNA]</scope>
    <source>
        <strain evidence="2 3">THI036</strain>
    </source>
</reference>
<protein>
    <submittedName>
        <fullName evidence="2">Membrane protein</fullName>
    </submittedName>
</protein>
<evidence type="ECO:0000313" key="3">
    <source>
        <dbReference type="Proteomes" id="UP000076962"/>
    </source>
</evidence>
<evidence type="ECO:0000313" key="2">
    <source>
        <dbReference type="EMBL" id="OAD18766.1"/>
    </source>
</evidence>
<keyword evidence="3" id="KW-1185">Reference proteome</keyword>
<proteinExistence type="predicted"/>
<keyword evidence="1" id="KW-1133">Transmembrane helix</keyword>